<evidence type="ECO:0000259" key="1">
    <source>
        <dbReference type="Pfam" id="PF13649"/>
    </source>
</evidence>
<dbReference type="GO" id="GO:0008168">
    <property type="term" value="F:methyltransferase activity"/>
    <property type="evidence" value="ECO:0007669"/>
    <property type="project" value="UniProtKB-KW"/>
</dbReference>
<keyword evidence="3" id="KW-1185">Reference proteome</keyword>
<proteinExistence type="predicted"/>
<keyword evidence="2" id="KW-0489">Methyltransferase</keyword>
<reference evidence="2 3" key="1">
    <citation type="submission" date="2020-08" db="EMBL/GenBank/DDBJ databases">
        <title>Sequencing the genomes of 1000 actinobacteria strains.</title>
        <authorList>
            <person name="Klenk H.-P."/>
        </authorList>
    </citation>
    <scope>NUCLEOTIDE SEQUENCE [LARGE SCALE GENOMIC DNA]</scope>
    <source>
        <strain evidence="2 3">DSM 44786</strain>
    </source>
</reference>
<dbReference type="EMBL" id="JACHJR010000001">
    <property type="protein sequence ID" value="MBB4947790.1"/>
    <property type="molecule type" value="Genomic_DNA"/>
</dbReference>
<dbReference type="AlphaFoldDB" id="A0A7W7WIF7"/>
<accession>A0A7W7WIF7</accession>
<dbReference type="InterPro" id="IPR029063">
    <property type="entry name" value="SAM-dependent_MTases_sf"/>
</dbReference>
<evidence type="ECO:0000313" key="2">
    <source>
        <dbReference type="EMBL" id="MBB4947790.1"/>
    </source>
</evidence>
<keyword evidence="2" id="KW-0808">Transferase</keyword>
<sequence length="199" mass="21655">MGERSASTAGYREEAPLLVTQYESVTFDQVHREILHLMPQQPMDVLELGAGTGRDAAALAARGHRVTAVEPIVELRVHEGPGIDWVVDELPALARVTGRFGLVLATAVWMHLDPAERRTATGRVAELLAPGGRFVLHLRHGPVPQGRRMFEVTAAETAELGAEFGLTEVYRGERADKHGRSGVSWSQLVLDRAPATVRG</sequence>
<dbReference type="Gene3D" id="3.40.50.150">
    <property type="entry name" value="Vaccinia Virus protein VP39"/>
    <property type="match status" value="1"/>
</dbReference>
<evidence type="ECO:0000313" key="3">
    <source>
        <dbReference type="Proteomes" id="UP000573327"/>
    </source>
</evidence>
<gene>
    <name evidence="2" type="ORF">F4556_003325</name>
</gene>
<dbReference type="RefSeq" id="WP_184916290.1">
    <property type="nucleotide sequence ID" value="NZ_JACHJR010000001.1"/>
</dbReference>
<dbReference type="SUPFAM" id="SSF53335">
    <property type="entry name" value="S-adenosyl-L-methionine-dependent methyltransferases"/>
    <property type="match status" value="1"/>
</dbReference>
<comment type="caution">
    <text evidence="2">The sequence shown here is derived from an EMBL/GenBank/DDBJ whole genome shotgun (WGS) entry which is preliminary data.</text>
</comment>
<dbReference type="CDD" id="cd02440">
    <property type="entry name" value="AdoMet_MTases"/>
    <property type="match status" value="1"/>
</dbReference>
<protein>
    <submittedName>
        <fullName evidence="2">SAM-dependent methyltransferase</fullName>
    </submittedName>
</protein>
<organism evidence="2 3">
    <name type="scientific">Kitasatospora gansuensis</name>
    <dbReference type="NCBI Taxonomy" id="258050"/>
    <lineage>
        <taxon>Bacteria</taxon>
        <taxon>Bacillati</taxon>
        <taxon>Actinomycetota</taxon>
        <taxon>Actinomycetes</taxon>
        <taxon>Kitasatosporales</taxon>
        <taxon>Streptomycetaceae</taxon>
        <taxon>Kitasatospora</taxon>
    </lineage>
</organism>
<dbReference type="InterPro" id="IPR041698">
    <property type="entry name" value="Methyltransf_25"/>
</dbReference>
<feature type="domain" description="Methyltransferase" evidence="1">
    <location>
        <begin position="45"/>
        <end position="132"/>
    </location>
</feature>
<dbReference type="GO" id="GO:0032259">
    <property type="term" value="P:methylation"/>
    <property type="evidence" value="ECO:0007669"/>
    <property type="project" value="UniProtKB-KW"/>
</dbReference>
<name>A0A7W7WIF7_9ACTN</name>
<dbReference type="Proteomes" id="UP000573327">
    <property type="component" value="Unassembled WGS sequence"/>
</dbReference>
<dbReference type="Pfam" id="PF13649">
    <property type="entry name" value="Methyltransf_25"/>
    <property type="match status" value="1"/>
</dbReference>